<gene>
    <name evidence="2" type="ORF">K4G66_06720</name>
</gene>
<dbReference type="Pfam" id="PF11751">
    <property type="entry name" value="PorP_SprF"/>
    <property type="match status" value="1"/>
</dbReference>
<dbReference type="NCBIfam" id="TIGR03519">
    <property type="entry name" value="T9SS_PorP_fam"/>
    <property type="match status" value="1"/>
</dbReference>
<reference evidence="2" key="2">
    <citation type="journal article" date="2024" name="Antonie Van Leeuwenhoek">
        <title>Roseihalotalea indica gen. nov., sp. nov., a halophilic Bacteroidetes from mesopelagic Southwest Indian Ocean with higher carbohydrate metabolic potential.</title>
        <authorList>
            <person name="Chen B."/>
            <person name="Zhang M."/>
            <person name="Lin D."/>
            <person name="Ye J."/>
            <person name="Tang K."/>
        </authorList>
    </citation>
    <scope>NUCLEOTIDE SEQUENCE</scope>
    <source>
        <strain evidence="2">TK19036</strain>
    </source>
</reference>
<evidence type="ECO:0000256" key="1">
    <source>
        <dbReference type="SAM" id="SignalP"/>
    </source>
</evidence>
<proteinExistence type="predicted"/>
<keyword evidence="1" id="KW-0732">Signal</keyword>
<reference evidence="2" key="1">
    <citation type="journal article" date="2023" name="Comput. Struct. Biotechnol. J.">
        <title>Discovery of a novel marine Bacteroidetes with a rich repertoire of carbohydrate-active enzymes.</title>
        <authorList>
            <person name="Chen B."/>
            <person name="Liu G."/>
            <person name="Chen Q."/>
            <person name="Wang H."/>
            <person name="Liu L."/>
            <person name="Tang K."/>
        </authorList>
    </citation>
    <scope>NUCLEOTIDE SEQUENCE</scope>
    <source>
        <strain evidence="2">TK19036</strain>
    </source>
</reference>
<feature type="chain" id="PRO_5041226007" evidence="1">
    <location>
        <begin position="22"/>
        <end position="318"/>
    </location>
</feature>
<protein>
    <submittedName>
        <fullName evidence="2">Type IX secretion system membrane protein PorP/SprF</fullName>
    </submittedName>
</protein>
<dbReference type="InterPro" id="IPR019861">
    <property type="entry name" value="PorP/SprF_Bacteroidetes"/>
</dbReference>
<organism evidence="2">
    <name type="scientific">Roseihalotalea indica</name>
    <dbReference type="NCBI Taxonomy" id="2867963"/>
    <lineage>
        <taxon>Bacteria</taxon>
        <taxon>Pseudomonadati</taxon>
        <taxon>Bacteroidota</taxon>
        <taxon>Cytophagia</taxon>
        <taxon>Cytophagales</taxon>
        <taxon>Catalimonadaceae</taxon>
        <taxon>Roseihalotalea</taxon>
    </lineage>
</organism>
<sequence length="318" mass="35401">MRKALLVLVCLLTVGSTVIYAQQSAQFSQYMFNTLFYNPAYAGVEGVTTITAFHRTQWAGYQPTTGDLSGGINTQVISLNTPILKLRSGFGLHVVNDQIGPLTNQEAQASFAYHLGVGAAKLSLGIRVGAFSQTVDFDQYRWVDPNDPLRQAGKDSQMRPDFSAGVFYRARQFYAGVGFKHLVDTQFSFGIDTLNNPLQNHMTVTGGFDYEPTYKVRLTPSFLVQSDLNTYSFDIGVMATYNDTMWGGLSYRQQESLVGMIGYSFFREKSLKLGYAFDYTIIAQEAKATSSHEVMVSYSLPVSSAGEKKIIRTPRFRQ</sequence>
<dbReference type="EMBL" id="CP120682">
    <property type="protein sequence ID" value="WKN38392.1"/>
    <property type="molecule type" value="Genomic_DNA"/>
</dbReference>
<evidence type="ECO:0000313" key="2">
    <source>
        <dbReference type="EMBL" id="WKN38392.1"/>
    </source>
</evidence>
<dbReference type="AlphaFoldDB" id="A0AA49GP43"/>
<accession>A0AA49GP43</accession>
<feature type="signal peptide" evidence="1">
    <location>
        <begin position="1"/>
        <end position="21"/>
    </location>
</feature>
<name>A0AA49GP43_9BACT</name>